<proteinExistence type="predicted"/>
<sequence length="132" mass="15492">MDIPRYTALLKKKIEEADAHIELRSNPIFEQKPTVLHHEWSLHFVSGNPQYDYGAFRDFKFRIQQQFGDQVQILPFLVNGIDEAYQFIHGLQDLLPDEASGHFHPKDIQESDFTPDEPVYVVIVERTIYSYI</sequence>
<comment type="caution">
    <text evidence="1">The sequence shown here is derived from an EMBL/GenBank/DDBJ whole genome shotgun (WGS) entry which is preliminary data.</text>
</comment>
<dbReference type="RefSeq" id="WP_157305041.1">
    <property type="nucleotide sequence ID" value="NZ_WRXN01000001.1"/>
</dbReference>
<dbReference type="Proteomes" id="UP000461730">
    <property type="component" value="Unassembled WGS sequence"/>
</dbReference>
<gene>
    <name evidence="1" type="ORF">GO493_05255</name>
</gene>
<name>A0A7K1TZX0_9BACT</name>
<accession>A0A7K1TZX0</accession>
<organism evidence="1 2">
    <name type="scientific">Chitinophaga tropicalis</name>
    <dbReference type="NCBI Taxonomy" id="2683588"/>
    <lineage>
        <taxon>Bacteria</taxon>
        <taxon>Pseudomonadati</taxon>
        <taxon>Bacteroidota</taxon>
        <taxon>Chitinophagia</taxon>
        <taxon>Chitinophagales</taxon>
        <taxon>Chitinophagaceae</taxon>
        <taxon>Chitinophaga</taxon>
    </lineage>
</organism>
<evidence type="ECO:0000313" key="2">
    <source>
        <dbReference type="Proteomes" id="UP000461730"/>
    </source>
</evidence>
<evidence type="ECO:0000313" key="1">
    <source>
        <dbReference type="EMBL" id="MVT07658.1"/>
    </source>
</evidence>
<dbReference type="EMBL" id="WRXN01000001">
    <property type="protein sequence ID" value="MVT07658.1"/>
    <property type="molecule type" value="Genomic_DNA"/>
</dbReference>
<reference evidence="1 2" key="1">
    <citation type="submission" date="2019-12" db="EMBL/GenBank/DDBJ databases">
        <title>Chitinophaga sp. strain ysch24 (GDMCC 1.1355), whole genome shotgun sequence.</title>
        <authorList>
            <person name="Zhang X."/>
        </authorList>
    </citation>
    <scope>NUCLEOTIDE SEQUENCE [LARGE SCALE GENOMIC DNA]</scope>
    <source>
        <strain evidence="2">ysch24</strain>
    </source>
</reference>
<protein>
    <submittedName>
        <fullName evidence="1">Uncharacterized protein</fullName>
    </submittedName>
</protein>
<dbReference type="AlphaFoldDB" id="A0A7K1TZX0"/>
<keyword evidence="2" id="KW-1185">Reference proteome</keyword>